<gene>
    <name evidence="2" type="ORF">SKAU_G00147530</name>
</gene>
<reference evidence="2" key="1">
    <citation type="journal article" date="2023" name="Science">
        <title>Genome structures resolve the early diversification of teleost fishes.</title>
        <authorList>
            <person name="Parey E."/>
            <person name="Louis A."/>
            <person name="Montfort J."/>
            <person name="Bouchez O."/>
            <person name="Roques C."/>
            <person name="Iampietro C."/>
            <person name="Lluch J."/>
            <person name="Castinel A."/>
            <person name="Donnadieu C."/>
            <person name="Desvignes T."/>
            <person name="Floi Bucao C."/>
            <person name="Jouanno E."/>
            <person name="Wen M."/>
            <person name="Mejri S."/>
            <person name="Dirks R."/>
            <person name="Jansen H."/>
            <person name="Henkel C."/>
            <person name="Chen W.J."/>
            <person name="Zahm M."/>
            <person name="Cabau C."/>
            <person name="Klopp C."/>
            <person name="Thompson A.W."/>
            <person name="Robinson-Rechavi M."/>
            <person name="Braasch I."/>
            <person name="Lecointre G."/>
            <person name="Bobe J."/>
            <person name="Postlethwait J.H."/>
            <person name="Berthelot C."/>
            <person name="Roest Crollius H."/>
            <person name="Guiguen Y."/>
        </authorList>
    </citation>
    <scope>NUCLEOTIDE SEQUENCE</scope>
    <source>
        <strain evidence="2">WJC10195</strain>
    </source>
</reference>
<sequence length="118" mass="12809">MVRSAYNAKEAVARSLKFHTQSDTKHLPRSQLSLVGNDGNRLQASLVIPAAPHVRSHLTPLNLSPSARRIDPASAGYPAKDVPQLRETAGIPNAGNLQVPANQQNTTCVHDYKFNYGL</sequence>
<name>A0A9Q1FUI6_SYNKA</name>
<comment type="caution">
    <text evidence="2">The sequence shown here is derived from an EMBL/GenBank/DDBJ whole genome shotgun (WGS) entry which is preliminary data.</text>
</comment>
<accession>A0A9Q1FUI6</accession>
<protein>
    <submittedName>
        <fullName evidence="2">Uncharacterized protein</fullName>
    </submittedName>
</protein>
<proteinExistence type="predicted"/>
<evidence type="ECO:0000313" key="2">
    <source>
        <dbReference type="EMBL" id="KAJ8365922.1"/>
    </source>
</evidence>
<evidence type="ECO:0000313" key="3">
    <source>
        <dbReference type="Proteomes" id="UP001152622"/>
    </source>
</evidence>
<keyword evidence="3" id="KW-1185">Reference proteome</keyword>
<organism evidence="2 3">
    <name type="scientific">Synaphobranchus kaupii</name>
    <name type="common">Kaup's arrowtooth eel</name>
    <dbReference type="NCBI Taxonomy" id="118154"/>
    <lineage>
        <taxon>Eukaryota</taxon>
        <taxon>Metazoa</taxon>
        <taxon>Chordata</taxon>
        <taxon>Craniata</taxon>
        <taxon>Vertebrata</taxon>
        <taxon>Euteleostomi</taxon>
        <taxon>Actinopterygii</taxon>
        <taxon>Neopterygii</taxon>
        <taxon>Teleostei</taxon>
        <taxon>Anguilliformes</taxon>
        <taxon>Synaphobranchidae</taxon>
        <taxon>Synaphobranchus</taxon>
    </lineage>
</organism>
<dbReference type="EMBL" id="JAINUF010000004">
    <property type="protein sequence ID" value="KAJ8365922.1"/>
    <property type="molecule type" value="Genomic_DNA"/>
</dbReference>
<evidence type="ECO:0000256" key="1">
    <source>
        <dbReference type="SAM" id="MobiDB-lite"/>
    </source>
</evidence>
<feature type="region of interest" description="Disordered" evidence="1">
    <location>
        <begin position="63"/>
        <end position="83"/>
    </location>
</feature>
<dbReference type="AlphaFoldDB" id="A0A9Q1FUI6"/>
<dbReference type="Proteomes" id="UP001152622">
    <property type="component" value="Chromosome 4"/>
</dbReference>